<proteinExistence type="predicted"/>
<reference evidence="1 2" key="1">
    <citation type="journal article" date="2011" name="Arch. Virol.">
        <title>The complete genome sequence of a novel T4-like bacteriophage, IME08.</title>
        <authorList>
            <person name="Jiang H."/>
            <person name="Jiang X."/>
            <person name="Wang S."/>
            <person name="Li C."/>
            <person name="Chen B."/>
            <person name="An X."/>
            <person name="Mi Z."/>
            <person name="Chen J."/>
            <person name="Tong Y."/>
        </authorList>
    </citation>
    <scope>NUCLEOTIDE SEQUENCE [LARGE SCALE GENOMIC DNA]</scope>
</reference>
<dbReference type="KEGG" id="vg:9384545"/>
<accession>D7RMR2</accession>
<protein>
    <submittedName>
        <fullName evidence="1">Uncharacterized protein ndd.1</fullName>
    </submittedName>
</protein>
<evidence type="ECO:0000313" key="2">
    <source>
        <dbReference type="Proteomes" id="UP000201129"/>
    </source>
</evidence>
<dbReference type="Proteomes" id="UP000201129">
    <property type="component" value="Segment"/>
</dbReference>
<dbReference type="OrthoDB" id="20700at10239"/>
<reference evidence="1 2" key="2">
    <citation type="journal article" date="2011" name="Virol. J.">
        <title>Sequence characteristics of T4-like bacteriophage IME08 benome termini revealed by high throughput sequencing.</title>
        <authorList>
            <person name="Jiang X."/>
            <person name="Jiang H."/>
            <person name="Li C."/>
            <person name="Wang S."/>
            <person name="Mi Z."/>
            <person name="An X."/>
            <person name="Chen J."/>
            <person name="Tong Y."/>
        </authorList>
    </citation>
    <scope>NUCLEOTIDE SEQUENCE [LARGE SCALE GENOMIC DNA]</scope>
</reference>
<sequence length="84" mass="9330">MTMYVYSLTSEENIMKLFKDVAVGESFVLHNGQQLIRISPLQVGTELQPVNATDLYDSTKRFCVGPSVQCLTVDELMAISVDAE</sequence>
<dbReference type="GeneID" id="9384545"/>
<name>D7RMR2_9CAUD</name>
<dbReference type="EMBL" id="HM071924">
    <property type="protein sequence ID" value="ADI55578.1"/>
    <property type="molecule type" value="Genomic_DNA"/>
</dbReference>
<keyword evidence="2" id="KW-1185">Reference proteome</keyword>
<gene>
    <name evidence="1" type="primary">ndd.1</name>
</gene>
<dbReference type="RefSeq" id="YP_003734399.1">
    <property type="nucleotide sequence ID" value="NC_014260.1"/>
</dbReference>
<organism evidence="1 2">
    <name type="scientific">Escherichia phage IME08</name>
    <dbReference type="NCBI Taxonomy" id="698728"/>
    <lineage>
        <taxon>Viruses</taxon>
        <taxon>Duplodnaviria</taxon>
        <taxon>Heunggongvirae</taxon>
        <taxon>Uroviricota</taxon>
        <taxon>Caudoviricetes</taxon>
        <taxon>Pantevenvirales</taxon>
        <taxon>Straboviridae</taxon>
        <taxon>Tevenvirinae</taxon>
        <taxon>Dhakavirus</taxon>
        <taxon>Dhakavirus ime08</taxon>
    </lineage>
</organism>
<evidence type="ECO:0000313" key="1">
    <source>
        <dbReference type="EMBL" id="ADI55578.1"/>
    </source>
</evidence>